<dbReference type="InterPro" id="IPR040758">
    <property type="entry name" value="PrmC_N"/>
</dbReference>
<dbReference type="Pfam" id="PF17827">
    <property type="entry name" value="PrmC_N"/>
    <property type="match status" value="1"/>
</dbReference>
<keyword evidence="9" id="KW-1185">Reference proteome</keyword>
<dbReference type="EC" id="2.1.1.297" evidence="5"/>
<keyword evidence="3 5" id="KW-0949">S-adenosyl-L-methionine</keyword>
<evidence type="ECO:0000256" key="4">
    <source>
        <dbReference type="ARBA" id="ARBA00048391"/>
    </source>
</evidence>
<dbReference type="Pfam" id="PF05175">
    <property type="entry name" value="MTS"/>
    <property type="match status" value="1"/>
</dbReference>
<dbReference type="SUPFAM" id="SSF53335">
    <property type="entry name" value="S-adenosyl-L-methionine-dependent methyltransferases"/>
    <property type="match status" value="1"/>
</dbReference>
<sequence>MATVKDNLLRAVELQHSDSPRLDLEVLLCHILGKSRAWLYTWPEHEVNPDQQARFDALFKRRLQGEPVAHLTGSREFWSLPLKVNRTTLIPRPDTEVLVEVALALGESSAGPQKQGFSVLDLGTGTGAIALALASEQPHWQITAVDRMPAAVALAEENRAALGFDGVHILQSDWFEALRGERFNLIVSNPPYIDPKDPHLREGDVRFEPLSALVAEERGLADIRMIADGARAHLNDGGWLLVEHGWDQGKGVRELFSGCGYTAVETRLDYAGRERLTMGRFQAD</sequence>
<evidence type="ECO:0000313" key="8">
    <source>
        <dbReference type="EMBL" id="MFD1215368.1"/>
    </source>
</evidence>
<evidence type="ECO:0000256" key="3">
    <source>
        <dbReference type="ARBA" id="ARBA00022691"/>
    </source>
</evidence>
<feature type="binding site" evidence="5">
    <location>
        <position position="189"/>
    </location>
    <ligand>
        <name>S-adenosyl-L-methionine</name>
        <dbReference type="ChEBI" id="CHEBI:59789"/>
    </ligand>
</feature>
<dbReference type="InterPro" id="IPR002052">
    <property type="entry name" value="DNA_methylase_N6_adenine_CS"/>
</dbReference>
<reference evidence="9" key="1">
    <citation type="journal article" date="2019" name="Int. J. Syst. Evol. Microbiol.">
        <title>The Global Catalogue of Microorganisms (GCM) 10K type strain sequencing project: providing services to taxonomists for standard genome sequencing and annotation.</title>
        <authorList>
            <consortium name="The Broad Institute Genomics Platform"/>
            <consortium name="The Broad Institute Genome Sequencing Center for Infectious Disease"/>
            <person name="Wu L."/>
            <person name="Ma J."/>
        </authorList>
    </citation>
    <scope>NUCLEOTIDE SEQUENCE [LARGE SCALE GENOMIC DNA]</scope>
    <source>
        <strain evidence="9">CCUG 54356</strain>
    </source>
</reference>
<dbReference type="NCBIfam" id="TIGR03534">
    <property type="entry name" value="RF_mod_PrmC"/>
    <property type="match status" value="1"/>
</dbReference>
<dbReference type="InterPro" id="IPR004556">
    <property type="entry name" value="HemK-like"/>
</dbReference>
<feature type="binding site" evidence="5">
    <location>
        <position position="146"/>
    </location>
    <ligand>
        <name>S-adenosyl-L-methionine</name>
        <dbReference type="ChEBI" id="CHEBI:59789"/>
    </ligand>
</feature>
<dbReference type="InterPro" id="IPR007848">
    <property type="entry name" value="Small_mtfrase_dom"/>
</dbReference>
<comment type="function">
    <text evidence="5">Methylates the class 1 translation termination release factors RF1/PrfA and RF2/PrfB on the glutamine residue of the universally conserved GGQ motif.</text>
</comment>
<accession>A0ABW3U3F6</accession>
<evidence type="ECO:0000259" key="6">
    <source>
        <dbReference type="Pfam" id="PF05175"/>
    </source>
</evidence>
<comment type="caution">
    <text evidence="8">The sequence shown here is derived from an EMBL/GenBank/DDBJ whole genome shotgun (WGS) entry which is preliminary data.</text>
</comment>
<evidence type="ECO:0000256" key="2">
    <source>
        <dbReference type="ARBA" id="ARBA00022679"/>
    </source>
</evidence>
<dbReference type="RefSeq" id="WP_230437885.1">
    <property type="nucleotide sequence ID" value="NZ_CP087715.1"/>
</dbReference>
<dbReference type="Proteomes" id="UP001597264">
    <property type="component" value="Unassembled WGS sequence"/>
</dbReference>
<dbReference type="InterPro" id="IPR019874">
    <property type="entry name" value="RF_methyltr_PrmC"/>
</dbReference>
<feature type="binding site" evidence="5">
    <location>
        <begin position="189"/>
        <end position="192"/>
    </location>
    <ligand>
        <name>substrate</name>
    </ligand>
</feature>
<evidence type="ECO:0000313" key="9">
    <source>
        <dbReference type="Proteomes" id="UP001597264"/>
    </source>
</evidence>
<evidence type="ECO:0000256" key="5">
    <source>
        <dbReference type="HAMAP-Rule" id="MF_02126"/>
    </source>
</evidence>
<dbReference type="EMBL" id="JBHTLR010000004">
    <property type="protein sequence ID" value="MFD1215368.1"/>
    <property type="molecule type" value="Genomic_DNA"/>
</dbReference>
<protein>
    <recommendedName>
        <fullName evidence="5">Release factor glutamine methyltransferase</fullName>
        <shortName evidence="5">RF MTase</shortName>
        <ecNumber evidence="5">2.1.1.297</ecNumber>
    </recommendedName>
    <alternativeName>
        <fullName evidence="5">N5-glutamine methyltransferase PrmC</fullName>
    </alternativeName>
    <alternativeName>
        <fullName evidence="5">Protein-(glutamine-N5) MTase PrmC</fullName>
    </alternativeName>
    <alternativeName>
        <fullName evidence="5">Protein-glutamine N-methyltransferase PrmC</fullName>
    </alternativeName>
</protein>
<dbReference type="CDD" id="cd02440">
    <property type="entry name" value="AdoMet_MTases"/>
    <property type="match status" value="1"/>
</dbReference>
<evidence type="ECO:0000256" key="1">
    <source>
        <dbReference type="ARBA" id="ARBA00022603"/>
    </source>
</evidence>
<gene>
    <name evidence="5 8" type="primary">prmC</name>
    <name evidence="8" type="ORF">ACFQ2X_02035</name>
</gene>
<organism evidence="8 9">
    <name type="scientific">Microbulbifer celer</name>
    <dbReference type="NCBI Taxonomy" id="435905"/>
    <lineage>
        <taxon>Bacteria</taxon>
        <taxon>Pseudomonadati</taxon>
        <taxon>Pseudomonadota</taxon>
        <taxon>Gammaproteobacteria</taxon>
        <taxon>Cellvibrionales</taxon>
        <taxon>Microbulbiferaceae</taxon>
        <taxon>Microbulbifer</taxon>
    </lineage>
</organism>
<dbReference type="Gene3D" id="1.10.8.10">
    <property type="entry name" value="DNA helicase RuvA subunit, C-terminal domain"/>
    <property type="match status" value="1"/>
</dbReference>
<evidence type="ECO:0000259" key="7">
    <source>
        <dbReference type="Pfam" id="PF17827"/>
    </source>
</evidence>
<dbReference type="PROSITE" id="PS00092">
    <property type="entry name" value="N6_MTASE"/>
    <property type="match status" value="1"/>
</dbReference>
<dbReference type="HAMAP" id="MF_02126">
    <property type="entry name" value="RF_methyltr_PrmC"/>
    <property type="match status" value="1"/>
</dbReference>
<comment type="catalytic activity">
    <reaction evidence="4 5">
        <text>L-glutaminyl-[peptide chain release factor] + S-adenosyl-L-methionine = N(5)-methyl-L-glutaminyl-[peptide chain release factor] + S-adenosyl-L-homocysteine + H(+)</text>
        <dbReference type="Rhea" id="RHEA:42896"/>
        <dbReference type="Rhea" id="RHEA-COMP:10271"/>
        <dbReference type="Rhea" id="RHEA-COMP:10272"/>
        <dbReference type="ChEBI" id="CHEBI:15378"/>
        <dbReference type="ChEBI" id="CHEBI:30011"/>
        <dbReference type="ChEBI" id="CHEBI:57856"/>
        <dbReference type="ChEBI" id="CHEBI:59789"/>
        <dbReference type="ChEBI" id="CHEBI:61891"/>
        <dbReference type="EC" id="2.1.1.297"/>
    </reaction>
</comment>
<dbReference type="Gene3D" id="3.40.50.150">
    <property type="entry name" value="Vaccinia Virus protein VP39"/>
    <property type="match status" value="1"/>
</dbReference>
<dbReference type="InterPro" id="IPR029063">
    <property type="entry name" value="SAM-dependent_MTases_sf"/>
</dbReference>
<keyword evidence="2 5" id="KW-0808">Transferase</keyword>
<comment type="similarity">
    <text evidence="5">Belongs to the protein N5-glutamine methyltransferase family. PrmC subfamily.</text>
</comment>
<keyword evidence="1 5" id="KW-0489">Methyltransferase</keyword>
<proteinExistence type="inferred from homology"/>
<name>A0ABW3U3F6_9GAMM</name>
<feature type="domain" description="Methyltransferase small" evidence="6">
    <location>
        <begin position="117"/>
        <end position="196"/>
    </location>
</feature>
<feature type="binding site" evidence="5">
    <location>
        <begin position="123"/>
        <end position="127"/>
    </location>
    <ligand>
        <name>S-adenosyl-L-methionine</name>
        <dbReference type="ChEBI" id="CHEBI:59789"/>
    </ligand>
</feature>
<dbReference type="InterPro" id="IPR050320">
    <property type="entry name" value="N5-glutamine_MTase"/>
</dbReference>
<dbReference type="NCBIfam" id="TIGR00536">
    <property type="entry name" value="hemK_fam"/>
    <property type="match status" value="1"/>
</dbReference>
<dbReference type="GO" id="GO:0102559">
    <property type="term" value="F:peptide chain release factor N(5)-glutamine methyltransferase activity"/>
    <property type="evidence" value="ECO:0007669"/>
    <property type="project" value="UniProtKB-EC"/>
</dbReference>
<dbReference type="PANTHER" id="PTHR18895">
    <property type="entry name" value="HEMK METHYLTRANSFERASE"/>
    <property type="match status" value="1"/>
</dbReference>
<dbReference type="GO" id="GO:0032259">
    <property type="term" value="P:methylation"/>
    <property type="evidence" value="ECO:0007669"/>
    <property type="project" value="UniProtKB-KW"/>
</dbReference>
<dbReference type="PANTHER" id="PTHR18895:SF74">
    <property type="entry name" value="MTRF1L RELEASE FACTOR GLUTAMINE METHYLTRANSFERASE"/>
    <property type="match status" value="1"/>
</dbReference>
<feature type="domain" description="Release factor glutamine methyltransferase N-terminal" evidence="7">
    <location>
        <begin position="14"/>
        <end position="73"/>
    </location>
</feature>
<feature type="binding site" evidence="5">
    <location>
        <position position="174"/>
    </location>
    <ligand>
        <name>S-adenosyl-L-methionine</name>
        <dbReference type="ChEBI" id="CHEBI:59789"/>
    </ligand>
</feature>